<evidence type="ECO:0000313" key="2">
    <source>
        <dbReference type="EnsemblMetazoa" id="XP_016661539.1"/>
    </source>
</evidence>
<dbReference type="InterPro" id="IPR036047">
    <property type="entry name" value="F-box-like_dom_sf"/>
</dbReference>
<reference evidence="2" key="2">
    <citation type="submission" date="2022-06" db="UniProtKB">
        <authorList>
            <consortium name="EnsemblMetazoa"/>
        </authorList>
    </citation>
    <scope>IDENTIFICATION</scope>
</reference>
<dbReference type="SUPFAM" id="SSF81383">
    <property type="entry name" value="F-box domain"/>
    <property type="match status" value="1"/>
</dbReference>
<dbReference type="EnsemblMetazoa" id="XM_016806046.2">
    <property type="protein sequence ID" value="XP_016661535.1"/>
    <property type="gene ID" value="LOC100569696"/>
</dbReference>
<evidence type="ECO:0000259" key="1">
    <source>
        <dbReference type="PROSITE" id="PS50181"/>
    </source>
</evidence>
<dbReference type="GeneID" id="100569696"/>
<dbReference type="RefSeq" id="XP_016661539.1">
    <property type="nucleotide sequence ID" value="XM_016806050.1"/>
</dbReference>
<keyword evidence="3" id="KW-1185">Reference proteome</keyword>
<organism evidence="2 3">
    <name type="scientific">Acyrthosiphon pisum</name>
    <name type="common">Pea aphid</name>
    <dbReference type="NCBI Taxonomy" id="7029"/>
    <lineage>
        <taxon>Eukaryota</taxon>
        <taxon>Metazoa</taxon>
        <taxon>Ecdysozoa</taxon>
        <taxon>Arthropoda</taxon>
        <taxon>Hexapoda</taxon>
        <taxon>Insecta</taxon>
        <taxon>Pterygota</taxon>
        <taxon>Neoptera</taxon>
        <taxon>Paraneoptera</taxon>
        <taxon>Hemiptera</taxon>
        <taxon>Sternorrhyncha</taxon>
        <taxon>Aphidomorpha</taxon>
        <taxon>Aphidoidea</taxon>
        <taxon>Aphididae</taxon>
        <taxon>Macrosiphini</taxon>
        <taxon>Acyrthosiphon</taxon>
    </lineage>
</organism>
<name>A0A8R2D4V6_ACYPI</name>
<dbReference type="RefSeq" id="XP_016661535.1">
    <property type="nucleotide sequence ID" value="XM_016806046.1"/>
</dbReference>
<sequence length="313" mass="35704">MMDDDRLSINALPDEILLCVFRTLSATEFVATVPLVCDRWSRIIASDACTLKRIGMHHTNASAAVEFFYFRDEIERSLMFHWPSDEYSARLLLYSYDQYDDSGVGGPVRRLGYANAFYLCARYAEICGHITTLVISSNLCVYATEGFTYVDCLTTLVLHGVRIREADQYTLAELGTVYFNVTDVMYLKCSLASRFDLKFLHTGFGQLRRFRADHNAVGVRFLEDLLHAHRGTLETVVLGDSTVTGDRWIDVLSDRLRGRTINHLSMHSLYFTERCVNRFLTSADLILPDDRSNVIIDSELSRISFSIDIDPLR</sequence>
<dbReference type="EnsemblMetazoa" id="XM_016806050.2">
    <property type="protein sequence ID" value="XP_016661539.1"/>
    <property type="gene ID" value="LOC100569696"/>
</dbReference>
<accession>A0A8R2D4V6</accession>
<proteinExistence type="predicted"/>
<dbReference type="KEGG" id="api:100569696"/>
<dbReference type="InterPro" id="IPR001810">
    <property type="entry name" value="F-box_dom"/>
</dbReference>
<dbReference type="AlphaFoldDB" id="A0A8R2D4V6"/>
<dbReference type="EnsemblMetazoa" id="XM_029490384.1">
    <property type="protein sequence ID" value="XP_029346244.1"/>
    <property type="gene ID" value="LOC100569696"/>
</dbReference>
<dbReference type="PROSITE" id="PS50181">
    <property type="entry name" value="FBOX"/>
    <property type="match status" value="1"/>
</dbReference>
<dbReference type="Pfam" id="PF12937">
    <property type="entry name" value="F-box-like"/>
    <property type="match status" value="1"/>
</dbReference>
<dbReference type="Proteomes" id="UP000007819">
    <property type="component" value="Chromosome A2"/>
</dbReference>
<protein>
    <recommendedName>
        <fullName evidence="1">F-box domain-containing protein</fullName>
    </recommendedName>
</protein>
<dbReference type="RefSeq" id="XP_003245900.1">
    <property type="nucleotide sequence ID" value="XM_003245852.3"/>
</dbReference>
<dbReference type="EnsemblMetazoa" id="XM_003245852.3">
    <property type="protein sequence ID" value="XP_003245900.1"/>
    <property type="gene ID" value="LOC100569696"/>
</dbReference>
<evidence type="ECO:0000313" key="3">
    <source>
        <dbReference type="Proteomes" id="UP000007819"/>
    </source>
</evidence>
<reference evidence="3" key="1">
    <citation type="submission" date="2010-06" db="EMBL/GenBank/DDBJ databases">
        <authorList>
            <person name="Jiang H."/>
            <person name="Abraham K."/>
            <person name="Ali S."/>
            <person name="Alsbrooks S.L."/>
            <person name="Anim B.N."/>
            <person name="Anosike U.S."/>
            <person name="Attaway T."/>
            <person name="Bandaranaike D.P."/>
            <person name="Battles P.K."/>
            <person name="Bell S.N."/>
            <person name="Bell A.V."/>
            <person name="Beltran B."/>
            <person name="Bickham C."/>
            <person name="Bustamante Y."/>
            <person name="Caleb T."/>
            <person name="Canada A."/>
            <person name="Cardenas V."/>
            <person name="Carter K."/>
            <person name="Chacko J."/>
            <person name="Chandrabose M.N."/>
            <person name="Chavez D."/>
            <person name="Chavez A."/>
            <person name="Chen L."/>
            <person name="Chu H.-S."/>
            <person name="Claassen K.J."/>
            <person name="Cockrell R."/>
            <person name="Collins M."/>
            <person name="Cooper J.A."/>
            <person name="Cree A."/>
            <person name="Curry S.M."/>
            <person name="Da Y."/>
            <person name="Dao M.D."/>
            <person name="Das B."/>
            <person name="Davila M.-L."/>
            <person name="Davy-Carroll L."/>
            <person name="Denson S."/>
            <person name="Dinh H."/>
            <person name="Ebong V.E."/>
            <person name="Edwards J.R."/>
            <person name="Egan A."/>
            <person name="El-Daye J."/>
            <person name="Escobedo L."/>
            <person name="Fernandez S."/>
            <person name="Fernando P.R."/>
            <person name="Flagg N."/>
            <person name="Forbes L.D."/>
            <person name="Fowler R.G."/>
            <person name="Fu Q."/>
            <person name="Gabisi R.A."/>
            <person name="Ganer J."/>
            <person name="Garbino Pronczuk A."/>
            <person name="Garcia R.M."/>
            <person name="Garner T."/>
            <person name="Garrett T.E."/>
            <person name="Gonzalez D.A."/>
            <person name="Hamid H."/>
            <person name="Hawkins E.S."/>
            <person name="Hirani K."/>
            <person name="Hogues M.E."/>
            <person name="Hollins B."/>
            <person name="Hsiao C.-H."/>
            <person name="Jabil R."/>
            <person name="James M.L."/>
            <person name="Jhangiani S.N."/>
            <person name="Johnson B."/>
            <person name="Johnson Q."/>
            <person name="Joshi V."/>
            <person name="Kalu J.B."/>
            <person name="Kam C."/>
            <person name="Kashfia A."/>
            <person name="Keebler J."/>
            <person name="Kisamo H."/>
            <person name="Kovar C.L."/>
            <person name="Lago L.A."/>
            <person name="Lai C.-Y."/>
            <person name="Laidlaw J."/>
            <person name="Lara F."/>
            <person name="Le T.-K."/>
            <person name="Lee S.L."/>
            <person name="Legall F.H."/>
            <person name="Lemon S.J."/>
            <person name="Lewis L.R."/>
            <person name="Li B."/>
            <person name="Liu Y."/>
            <person name="Liu Y.-S."/>
            <person name="Lopez J."/>
            <person name="Lozado R.J."/>
            <person name="Lu J."/>
            <person name="Madu R.C."/>
            <person name="Maheshwari M."/>
            <person name="Maheshwari R."/>
            <person name="Malloy K."/>
            <person name="Martinez E."/>
            <person name="Mathew T."/>
            <person name="Mercado I.C."/>
            <person name="Mercado C."/>
            <person name="Meyer B."/>
            <person name="Montgomery K."/>
            <person name="Morgan M.B."/>
            <person name="Munidasa M."/>
            <person name="Nazareth L.V."/>
            <person name="Nelson J."/>
            <person name="Ng B.M."/>
            <person name="Nguyen N.B."/>
            <person name="Nguyen P.Q."/>
            <person name="Nguyen T."/>
            <person name="Obregon M."/>
            <person name="Okwuonu G.O."/>
            <person name="Onwere C.G."/>
            <person name="Orozco G."/>
            <person name="Parra A."/>
            <person name="Patel S."/>
            <person name="Patil S."/>
            <person name="Perez A."/>
            <person name="Perez Y."/>
            <person name="Pham C."/>
            <person name="Primus E.L."/>
            <person name="Pu L.-L."/>
            <person name="Puazo M."/>
            <person name="Qin X."/>
            <person name="Quiroz J.B."/>
            <person name="Reese J."/>
            <person name="Richards S."/>
            <person name="Rives C.M."/>
            <person name="Robberts R."/>
            <person name="Ruiz S.J."/>
            <person name="Ruiz M.J."/>
            <person name="Santibanez J."/>
            <person name="Schneider B.W."/>
            <person name="Sisson I."/>
            <person name="Smith M."/>
            <person name="Sodergren E."/>
            <person name="Song X.-Z."/>
            <person name="Song B.B."/>
            <person name="Summersgill H."/>
            <person name="Thelus R."/>
            <person name="Thornton R.D."/>
            <person name="Trejos Z.Y."/>
            <person name="Usmani K."/>
            <person name="Vattathil S."/>
            <person name="Villasana D."/>
            <person name="Walker D.L."/>
            <person name="Wang S."/>
            <person name="Wang K."/>
            <person name="White C.S."/>
            <person name="Williams A.C."/>
            <person name="Williamson J."/>
            <person name="Wilson K."/>
            <person name="Woghiren I.O."/>
            <person name="Woodworth J.R."/>
            <person name="Worley K.C."/>
            <person name="Wright R.A."/>
            <person name="Wu W."/>
            <person name="Young L."/>
            <person name="Zhang L."/>
            <person name="Zhang J."/>
            <person name="Zhu Y."/>
            <person name="Muzny D.M."/>
            <person name="Weinstock G."/>
            <person name="Gibbs R.A."/>
        </authorList>
    </citation>
    <scope>NUCLEOTIDE SEQUENCE [LARGE SCALE GENOMIC DNA]</scope>
    <source>
        <strain evidence="3">LSR1</strain>
    </source>
</reference>
<dbReference type="OrthoDB" id="10257471at2759"/>
<feature type="domain" description="F-box" evidence="1">
    <location>
        <begin position="6"/>
        <end position="54"/>
    </location>
</feature>
<dbReference type="Gene3D" id="1.20.1280.50">
    <property type="match status" value="1"/>
</dbReference>